<gene>
    <name evidence="2" type="ORF">QC761_000130</name>
</gene>
<evidence type="ECO:0000313" key="3">
    <source>
        <dbReference type="Proteomes" id="UP001322138"/>
    </source>
</evidence>
<feature type="region of interest" description="Disordered" evidence="1">
    <location>
        <begin position="64"/>
        <end position="100"/>
    </location>
</feature>
<feature type="compositionally biased region" description="Polar residues" evidence="1">
    <location>
        <begin position="14"/>
        <end position="23"/>
    </location>
</feature>
<organism evidence="2 3">
    <name type="scientific">Podospora bellae-mahoneyi</name>
    <dbReference type="NCBI Taxonomy" id="2093777"/>
    <lineage>
        <taxon>Eukaryota</taxon>
        <taxon>Fungi</taxon>
        <taxon>Dikarya</taxon>
        <taxon>Ascomycota</taxon>
        <taxon>Pezizomycotina</taxon>
        <taxon>Sordariomycetes</taxon>
        <taxon>Sordariomycetidae</taxon>
        <taxon>Sordariales</taxon>
        <taxon>Podosporaceae</taxon>
        <taxon>Podospora</taxon>
    </lineage>
</organism>
<feature type="compositionally biased region" description="Polar residues" evidence="1">
    <location>
        <begin position="84"/>
        <end position="96"/>
    </location>
</feature>
<protein>
    <recommendedName>
        <fullName evidence="4">PEBP-like protein</fullName>
    </recommendedName>
</protein>
<evidence type="ECO:0000256" key="1">
    <source>
        <dbReference type="SAM" id="MobiDB-lite"/>
    </source>
</evidence>
<evidence type="ECO:0008006" key="4">
    <source>
        <dbReference type="Google" id="ProtNLM"/>
    </source>
</evidence>
<proteinExistence type="predicted"/>
<feature type="region of interest" description="Disordered" evidence="1">
    <location>
        <begin position="14"/>
        <end position="51"/>
    </location>
</feature>
<accession>A0ABR0FAD5</accession>
<evidence type="ECO:0000313" key="2">
    <source>
        <dbReference type="EMBL" id="KAK4640938.1"/>
    </source>
</evidence>
<feature type="compositionally biased region" description="Low complexity" evidence="1">
    <location>
        <begin position="41"/>
        <end position="51"/>
    </location>
</feature>
<dbReference type="Proteomes" id="UP001322138">
    <property type="component" value="Unassembled WGS sequence"/>
</dbReference>
<dbReference type="CDD" id="cd00866">
    <property type="entry name" value="PEBP_euk"/>
    <property type="match status" value="1"/>
</dbReference>
<dbReference type="InterPro" id="IPR036610">
    <property type="entry name" value="PEBP-like_sf"/>
</dbReference>
<sequence length="247" mass="27075">MRNPPESINHLLDTLTNNPSSPSLRIHFPTETVSSPGQHLSTTASATPPSFSVSASALHNLKFPNNDLSPVSSHTSDPDDDANKPSTSAKNENQPDINPLTIPRFLITTLDLDPPFPSFPVLGPVLHGMQADLALSTSFTGEDDIDTDKQFIPLERDTRFNLGEDDIGEVARYMGPSPPGWSEPHRYVCLMWQQPEGVTGDKIREEMGWGGARDGKIGAWERVRFDQGGFEERFGLGEVVAGNYFVC</sequence>
<dbReference type="SUPFAM" id="SSF49777">
    <property type="entry name" value="PEBP-like"/>
    <property type="match status" value="1"/>
</dbReference>
<feature type="compositionally biased region" description="Polar residues" evidence="1">
    <location>
        <begin position="66"/>
        <end position="75"/>
    </location>
</feature>
<dbReference type="PANTHER" id="PTHR11362">
    <property type="entry name" value="PHOSPHATIDYLETHANOLAMINE-BINDING PROTEIN"/>
    <property type="match status" value="1"/>
</dbReference>
<reference evidence="2 3" key="1">
    <citation type="journal article" date="2023" name="bioRxiv">
        <title>High-quality genome assemblies of four members of thePodospora anserinaspecies complex.</title>
        <authorList>
            <person name="Ament-Velasquez S.L."/>
            <person name="Vogan A.A."/>
            <person name="Wallerman O."/>
            <person name="Hartmann F."/>
            <person name="Gautier V."/>
            <person name="Silar P."/>
            <person name="Giraud T."/>
            <person name="Johannesson H."/>
        </authorList>
    </citation>
    <scope>NUCLEOTIDE SEQUENCE [LARGE SCALE GENOMIC DNA]</scope>
    <source>
        <strain evidence="2 3">CBS 112042</strain>
    </source>
</reference>
<dbReference type="InterPro" id="IPR008914">
    <property type="entry name" value="PEBP"/>
</dbReference>
<feature type="compositionally biased region" description="Polar residues" evidence="1">
    <location>
        <begin position="31"/>
        <end position="40"/>
    </location>
</feature>
<dbReference type="RefSeq" id="XP_062729914.1">
    <property type="nucleotide sequence ID" value="XM_062871743.1"/>
</dbReference>
<comment type="caution">
    <text evidence="2">The sequence shown here is derived from an EMBL/GenBank/DDBJ whole genome shotgun (WGS) entry which is preliminary data.</text>
</comment>
<dbReference type="PANTHER" id="PTHR11362:SF78">
    <property type="entry name" value="PROTEASE INHIBITOR"/>
    <property type="match status" value="1"/>
</dbReference>
<dbReference type="Gene3D" id="3.90.280.10">
    <property type="entry name" value="PEBP-like"/>
    <property type="match status" value="1"/>
</dbReference>
<keyword evidence="3" id="KW-1185">Reference proteome</keyword>
<dbReference type="GeneID" id="87890798"/>
<dbReference type="Pfam" id="PF01161">
    <property type="entry name" value="PBP"/>
    <property type="match status" value="1"/>
</dbReference>
<dbReference type="InterPro" id="IPR035810">
    <property type="entry name" value="PEBP_euk"/>
</dbReference>
<name>A0ABR0FAD5_9PEZI</name>
<dbReference type="EMBL" id="JAFFGZ010000008">
    <property type="protein sequence ID" value="KAK4640938.1"/>
    <property type="molecule type" value="Genomic_DNA"/>
</dbReference>